<dbReference type="Gene3D" id="1.10.10.60">
    <property type="entry name" value="Homeodomain-like"/>
    <property type="match status" value="2"/>
</dbReference>
<evidence type="ECO:0000256" key="3">
    <source>
        <dbReference type="ARBA" id="ARBA00023163"/>
    </source>
</evidence>
<dbReference type="OrthoDB" id="1975037at2"/>
<accession>A0A3S9V5H0</accession>
<dbReference type="SUPFAM" id="SSF46689">
    <property type="entry name" value="Homeodomain-like"/>
    <property type="match status" value="2"/>
</dbReference>
<keyword evidence="4" id="KW-0472">Membrane</keyword>
<dbReference type="Proteomes" id="UP000270678">
    <property type="component" value="Chromosome"/>
</dbReference>
<dbReference type="SMART" id="SM00342">
    <property type="entry name" value="HTH_ARAC"/>
    <property type="match status" value="1"/>
</dbReference>
<dbReference type="Pfam" id="PF17853">
    <property type="entry name" value="GGDEF_2"/>
    <property type="match status" value="1"/>
</dbReference>
<dbReference type="InterPro" id="IPR018062">
    <property type="entry name" value="HTH_AraC-typ_CS"/>
</dbReference>
<evidence type="ECO:0000313" key="6">
    <source>
        <dbReference type="EMBL" id="AZS17833.1"/>
    </source>
</evidence>
<dbReference type="PROSITE" id="PS00041">
    <property type="entry name" value="HTH_ARAC_FAMILY_1"/>
    <property type="match status" value="1"/>
</dbReference>
<protein>
    <submittedName>
        <fullName evidence="6">AraC family transcriptional regulator</fullName>
    </submittedName>
</protein>
<dbReference type="GO" id="GO:0003700">
    <property type="term" value="F:DNA-binding transcription factor activity"/>
    <property type="evidence" value="ECO:0007669"/>
    <property type="project" value="InterPro"/>
</dbReference>
<gene>
    <name evidence="6" type="ORF">EI981_27625</name>
</gene>
<dbReference type="PANTHER" id="PTHR43280:SF10">
    <property type="entry name" value="REGULATORY PROTEIN POCR"/>
    <property type="match status" value="1"/>
</dbReference>
<keyword evidence="7" id="KW-1185">Reference proteome</keyword>
<evidence type="ECO:0000256" key="2">
    <source>
        <dbReference type="ARBA" id="ARBA00023125"/>
    </source>
</evidence>
<keyword evidence="1" id="KW-0805">Transcription regulation</keyword>
<name>A0A3S9V5H0_9BACL</name>
<feature type="domain" description="HTH araC/xylS-type" evidence="5">
    <location>
        <begin position="664"/>
        <end position="762"/>
    </location>
</feature>
<keyword evidence="3" id="KW-0804">Transcription</keyword>
<organism evidence="6 7">
    <name type="scientific">Paenibacillus lutimineralis</name>
    <dbReference type="NCBI Taxonomy" id="2707005"/>
    <lineage>
        <taxon>Bacteria</taxon>
        <taxon>Bacillati</taxon>
        <taxon>Bacillota</taxon>
        <taxon>Bacilli</taxon>
        <taxon>Bacillales</taxon>
        <taxon>Paenibacillaceae</taxon>
        <taxon>Paenibacillus</taxon>
    </lineage>
</organism>
<dbReference type="GO" id="GO:0043565">
    <property type="term" value="F:sequence-specific DNA binding"/>
    <property type="evidence" value="ECO:0007669"/>
    <property type="project" value="InterPro"/>
</dbReference>
<keyword evidence="4" id="KW-1133">Transmembrane helix</keyword>
<dbReference type="InterPro" id="IPR041522">
    <property type="entry name" value="CdaR_GGDEF"/>
</dbReference>
<keyword evidence="4" id="KW-0812">Transmembrane</keyword>
<dbReference type="InterPro" id="IPR018060">
    <property type="entry name" value="HTH_AraC"/>
</dbReference>
<keyword evidence="2" id="KW-0238">DNA-binding</keyword>
<evidence type="ECO:0000259" key="5">
    <source>
        <dbReference type="PROSITE" id="PS01124"/>
    </source>
</evidence>
<dbReference type="InterPro" id="IPR009057">
    <property type="entry name" value="Homeodomain-like_sf"/>
</dbReference>
<sequence>MKRFSVKRNIRLKLILAACLLSIVPVLIISIGTYTIASTSLQQEVGRAKRETLKQVQQRIDDKLIALNKTILQHLFNPSLDEFLKLDDPYVNIKLYQEAIANLNSIEVLVDNVDSAELYFVREDKILSVTNGLNPANSMDPELKARLRSRSAPYFWIDRKTDSRMTRGGSQEVTYVREVPVRGDSPRGYIIVKLNDRAFFQVYSEMDREVNSEMLVLTASGNIFSDWNKSLLQDDLASYSFLSDIHRSGLKESGYTEKVDGQDMLINYWQSPHNGWIYVSIVPVKELTPMFVRIKELTLILCLTLIVGCLTAALLLSKHFYRLIKSILDLIRGRVNRLPLSNGKQDEFGLIRHYVETLHTVNDSLNDQIEDSKPLLAAGFMQHVLTEAVPVHELTEKFDYYDLPRISPFYTVMCIELDDVRGQTERDINLFVYAVKNISEEILGGVASGTVIKMRADVVLLINHKPSGTAASRKTEVFQLAEEIHTMVECVLNITATVGVGRCHEGLSSIRHSFKEAMDALQYRLILGSGKVIYVEQVEPNRQQQAFSYPSELEQQMMLQVKLGNEQQLAVLLDEFGQDLQQRGGISTEHVRMAFMQLVSRLLRELYELDPDGGPLLFTYSLYERVNELRTMSQMIAWLKEGVFPIISRHIMLRRKDSNHKSIATVQQYIEQHYDDDLSQPMMAELAGMPPSHFSHIFKEELGLTFSDYLIACRMEKAKELLISTDMKVAEIAEKLRYNNSQNFIRVFKRIHGATPGDFRASWAGQSPVIGHRGNGHMTIPGKGSGMIE</sequence>
<evidence type="ECO:0000256" key="1">
    <source>
        <dbReference type="ARBA" id="ARBA00023015"/>
    </source>
</evidence>
<dbReference type="PANTHER" id="PTHR43280">
    <property type="entry name" value="ARAC-FAMILY TRANSCRIPTIONAL REGULATOR"/>
    <property type="match status" value="1"/>
</dbReference>
<reference evidence="7" key="1">
    <citation type="submission" date="2018-12" db="EMBL/GenBank/DDBJ databases">
        <title>Complete genome sequence of Paenibacillus sp. MBLB1234.</title>
        <authorList>
            <person name="Nam Y.-D."/>
            <person name="Kang J."/>
            <person name="Chung W.-H."/>
            <person name="Park Y.S."/>
        </authorList>
    </citation>
    <scope>NUCLEOTIDE SEQUENCE [LARGE SCALE GENOMIC DNA]</scope>
    <source>
        <strain evidence="7">MBLB1234</strain>
    </source>
</reference>
<evidence type="ECO:0000313" key="7">
    <source>
        <dbReference type="Proteomes" id="UP000270678"/>
    </source>
</evidence>
<dbReference type="EMBL" id="CP034346">
    <property type="protein sequence ID" value="AZS17833.1"/>
    <property type="molecule type" value="Genomic_DNA"/>
</dbReference>
<evidence type="ECO:0000256" key="4">
    <source>
        <dbReference type="SAM" id="Phobius"/>
    </source>
</evidence>
<dbReference type="Pfam" id="PF12833">
    <property type="entry name" value="HTH_18"/>
    <property type="match status" value="1"/>
</dbReference>
<proteinExistence type="predicted"/>
<dbReference type="KEGG" id="plut:EI981_27625"/>
<feature type="transmembrane region" description="Helical" evidence="4">
    <location>
        <begin position="12"/>
        <end position="37"/>
    </location>
</feature>
<dbReference type="AlphaFoldDB" id="A0A3S9V5H0"/>
<dbReference type="RefSeq" id="WP_127003760.1">
    <property type="nucleotide sequence ID" value="NZ_CP034346.1"/>
</dbReference>
<dbReference type="PROSITE" id="PS01124">
    <property type="entry name" value="HTH_ARAC_FAMILY_2"/>
    <property type="match status" value="1"/>
</dbReference>